<dbReference type="GO" id="GO:0003700">
    <property type="term" value="F:DNA-binding transcription factor activity"/>
    <property type="evidence" value="ECO:0007669"/>
    <property type="project" value="TreeGrafter"/>
</dbReference>
<dbReference type="HOGENOM" id="CLU_037628_6_1_5"/>
<dbReference type="SUPFAM" id="SSF53822">
    <property type="entry name" value="Periplasmic binding protein-like I"/>
    <property type="match status" value="1"/>
</dbReference>
<dbReference type="PROSITE" id="PS50932">
    <property type="entry name" value="HTH_LACI_2"/>
    <property type="match status" value="1"/>
</dbReference>
<reference evidence="5 6" key="1">
    <citation type="journal article" date="2015" name="Genome Announc.">
        <title>Complete genome sequence of Martelella endophytica YC6887, which has antifungal activity associated with a halophyte.</title>
        <authorList>
            <person name="Khan A."/>
            <person name="Khan H."/>
            <person name="Chung E.J."/>
            <person name="Hossain M.T."/>
            <person name="Chung Y.R."/>
        </authorList>
    </citation>
    <scope>NUCLEOTIDE SEQUENCE [LARGE SCALE GENOMIC DNA]</scope>
    <source>
        <strain evidence="5">YC6887</strain>
    </source>
</reference>
<dbReference type="GO" id="GO:0000976">
    <property type="term" value="F:transcription cis-regulatory region binding"/>
    <property type="evidence" value="ECO:0007669"/>
    <property type="project" value="TreeGrafter"/>
</dbReference>
<evidence type="ECO:0000256" key="1">
    <source>
        <dbReference type="ARBA" id="ARBA00023015"/>
    </source>
</evidence>
<dbReference type="PANTHER" id="PTHR30146">
    <property type="entry name" value="LACI-RELATED TRANSCRIPTIONAL REPRESSOR"/>
    <property type="match status" value="1"/>
</dbReference>
<evidence type="ECO:0000256" key="2">
    <source>
        <dbReference type="ARBA" id="ARBA00023125"/>
    </source>
</evidence>
<dbReference type="AlphaFoldDB" id="A0A0D5LK18"/>
<dbReference type="Gene3D" id="3.40.50.2300">
    <property type="match status" value="2"/>
</dbReference>
<dbReference type="PROSITE" id="PS00356">
    <property type="entry name" value="HTH_LACI_1"/>
    <property type="match status" value="1"/>
</dbReference>
<keyword evidence="6" id="KW-1185">Reference proteome</keyword>
<dbReference type="KEGG" id="mey:TM49_00675"/>
<dbReference type="PATRIC" id="fig|1486262.3.peg.141"/>
<dbReference type="CDD" id="cd06267">
    <property type="entry name" value="PBP1_LacI_sugar_binding-like"/>
    <property type="match status" value="1"/>
</dbReference>
<accession>A0A0D5LK18</accession>
<gene>
    <name evidence="5" type="ORF">TM49_00675</name>
</gene>
<dbReference type="SMART" id="SM00354">
    <property type="entry name" value="HTH_LACI"/>
    <property type="match status" value="1"/>
</dbReference>
<keyword evidence="1" id="KW-0805">Transcription regulation</keyword>
<keyword evidence="2" id="KW-0238">DNA-binding</keyword>
<feature type="domain" description="HTH lacI-type" evidence="4">
    <location>
        <begin position="25"/>
        <end position="70"/>
    </location>
</feature>
<evidence type="ECO:0000313" key="5">
    <source>
        <dbReference type="EMBL" id="AJY44534.1"/>
    </source>
</evidence>
<dbReference type="CDD" id="cd01392">
    <property type="entry name" value="HTH_LacI"/>
    <property type="match status" value="1"/>
</dbReference>
<dbReference type="PANTHER" id="PTHR30146:SF154">
    <property type="entry name" value="TRANSCRIPTION REGULATOR, MEMBER OF GALR FAMILY"/>
    <property type="match status" value="1"/>
</dbReference>
<dbReference type="STRING" id="1486262.TM49_00675"/>
<evidence type="ECO:0000259" key="4">
    <source>
        <dbReference type="PROSITE" id="PS50932"/>
    </source>
</evidence>
<dbReference type="Proteomes" id="UP000032611">
    <property type="component" value="Chromosome"/>
</dbReference>
<dbReference type="Gene3D" id="1.10.260.40">
    <property type="entry name" value="lambda repressor-like DNA-binding domains"/>
    <property type="match status" value="1"/>
</dbReference>
<dbReference type="InterPro" id="IPR000843">
    <property type="entry name" value="HTH_LacI"/>
</dbReference>
<dbReference type="SUPFAM" id="SSF47413">
    <property type="entry name" value="lambda repressor-like DNA-binding domains"/>
    <property type="match status" value="1"/>
</dbReference>
<organism evidence="5 6">
    <name type="scientific">Martelella endophytica</name>
    <dbReference type="NCBI Taxonomy" id="1486262"/>
    <lineage>
        <taxon>Bacteria</taxon>
        <taxon>Pseudomonadati</taxon>
        <taxon>Pseudomonadota</taxon>
        <taxon>Alphaproteobacteria</taxon>
        <taxon>Hyphomicrobiales</taxon>
        <taxon>Aurantimonadaceae</taxon>
        <taxon>Martelella</taxon>
    </lineage>
</organism>
<dbReference type="Pfam" id="PF00356">
    <property type="entry name" value="LacI"/>
    <property type="match status" value="1"/>
</dbReference>
<sequence length="365" mass="39800">MVGNEDMQTSDEIVRTRGRKPATAATLHDIAEASGVSISTVSKVLNDRVGVSQDNRSRVMQVVEQLGYRRPETKPKPGAEIGSVTIVTFDRYAANDHYYVDTMRGLTDEARHLGWDVVLDLALIGDGYTAISPESLFRRGRPDSVILLGIDQKPIVEAVAALGCPAVIVNGMDPMMRISSISPDHYYGSYAATQHLIEQGHKRFLHVSHIYRDTVAQRVDGMRHALEAAGIDFDPKRDVLDTGSSNFSSLDASNAILQRLKDGGFDQTAIVCASDMLAIGVTQALISAGYRVPEDISVIGFDDLPISAHCEVPLSTMHIERGEMGRLAIRMLAEQAAGRLTSRRRVSMTMQLVERMSVGPPPTGK</sequence>
<keyword evidence="3" id="KW-0804">Transcription</keyword>
<dbReference type="PRINTS" id="PR00036">
    <property type="entry name" value="HTHLACI"/>
</dbReference>
<dbReference type="InterPro" id="IPR028082">
    <property type="entry name" value="Peripla_BP_I"/>
</dbReference>
<evidence type="ECO:0000313" key="6">
    <source>
        <dbReference type="Proteomes" id="UP000032611"/>
    </source>
</evidence>
<dbReference type="EMBL" id="CP010803">
    <property type="protein sequence ID" value="AJY44534.1"/>
    <property type="molecule type" value="Genomic_DNA"/>
</dbReference>
<protein>
    <recommendedName>
        <fullName evidence="4">HTH lacI-type domain-containing protein</fullName>
    </recommendedName>
</protein>
<evidence type="ECO:0000256" key="3">
    <source>
        <dbReference type="ARBA" id="ARBA00023163"/>
    </source>
</evidence>
<proteinExistence type="predicted"/>
<dbReference type="InterPro" id="IPR010982">
    <property type="entry name" value="Lambda_DNA-bd_dom_sf"/>
</dbReference>
<name>A0A0D5LK18_MAREN</name>
<dbReference type="InterPro" id="IPR046335">
    <property type="entry name" value="LacI/GalR-like_sensor"/>
</dbReference>
<dbReference type="Pfam" id="PF13377">
    <property type="entry name" value="Peripla_BP_3"/>
    <property type="match status" value="1"/>
</dbReference>